<feature type="transmembrane region" description="Helical" evidence="2">
    <location>
        <begin position="20"/>
        <end position="40"/>
    </location>
</feature>
<name>A0A0C9Z7F3_9AGAM</name>
<feature type="transmembrane region" description="Helical" evidence="2">
    <location>
        <begin position="129"/>
        <end position="154"/>
    </location>
</feature>
<accession>A0A0C9Z7F3</accession>
<keyword evidence="2" id="KW-0812">Transmembrane</keyword>
<feature type="transmembrane region" description="Helical" evidence="2">
    <location>
        <begin position="87"/>
        <end position="108"/>
    </location>
</feature>
<reference evidence="4" key="2">
    <citation type="submission" date="2015-01" db="EMBL/GenBank/DDBJ databases">
        <title>Evolutionary Origins and Diversification of the Mycorrhizal Mutualists.</title>
        <authorList>
            <consortium name="DOE Joint Genome Institute"/>
            <consortium name="Mycorrhizal Genomics Consortium"/>
            <person name="Kohler A."/>
            <person name="Kuo A."/>
            <person name="Nagy L.G."/>
            <person name="Floudas D."/>
            <person name="Copeland A."/>
            <person name="Barry K.W."/>
            <person name="Cichocki N."/>
            <person name="Veneault-Fourrey C."/>
            <person name="LaButti K."/>
            <person name="Lindquist E.A."/>
            <person name="Lipzen A."/>
            <person name="Lundell T."/>
            <person name="Morin E."/>
            <person name="Murat C."/>
            <person name="Riley R."/>
            <person name="Ohm R."/>
            <person name="Sun H."/>
            <person name="Tunlid A."/>
            <person name="Henrissat B."/>
            <person name="Grigoriev I.V."/>
            <person name="Hibbett D.S."/>
            <person name="Martin F."/>
        </authorList>
    </citation>
    <scope>NUCLEOTIDE SEQUENCE [LARGE SCALE GENOMIC DNA]</scope>
    <source>
        <strain evidence="4">441</strain>
    </source>
</reference>
<feature type="compositionally biased region" description="Polar residues" evidence="1">
    <location>
        <begin position="248"/>
        <end position="274"/>
    </location>
</feature>
<keyword evidence="2" id="KW-1133">Transmembrane helix</keyword>
<evidence type="ECO:0000256" key="1">
    <source>
        <dbReference type="SAM" id="MobiDB-lite"/>
    </source>
</evidence>
<dbReference type="AlphaFoldDB" id="A0A0C9Z7F3"/>
<protein>
    <submittedName>
        <fullName evidence="3">Uncharacterized protein</fullName>
    </submittedName>
</protein>
<feature type="transmembrane region" description="Helical" evidence="2">
    <location>
        <begin position="160"/>
        <end position="183"/>
    </location>
</feature>
<dbReference type="HOGENOM" id="CLU_947027_0_0_1"/>
<proteinExistence type="predicted"/>
<dbReference type="OrthoDB" id="3341077at2759"/>
<organism evidence="3 4">
    <name type="scientific">Pisolithus microcarpus 441</name>
    <dbReference type="NCBI Taxonomy" id="765257"/>
    <lineage>
        <taxon>Eukaryota</taxon>
        <taxon>Fungi</taxon>
        <taxon>Dikarya</taxon>
        <taxon>Basidiomycota</taxon>
        <taxon>Agaricomycotina</taxon>
        <taxon>Agaricomycetes</taxon>
        <taxon>Agaricomycetidae</taxon>
        <taxon>Boletales</taxon>
        <taxon>Sclerodermatineae</taxon>
        <taxon>Pisolithaceae</taxon>
        <taxon>Pisolithus</taxon>
    </lineage>
</organism>
<keyword evidence="2" id="KW-0472">Membrane</keyword>
<evidence type="ECO:0000313" key="3">
    <source>
        <dbReference type="EMBL" id="KIK18342.1"/>
    </source>
</evidence>
<gene>
    <name evidence="3" type="ORF">PISMIDRAFT_14420</name>
</gene>
<feature type="region of interest" description="Disordered" evidence="1">
    <location>
        <begin position="248"/>
        <end position="294"/>
    </location>
</feature>
<keyword evidence="4" id="KW-1185">Reference proteome</keyword>
<dbReference type="Proteomes" id="UP000054018">
    <property type="component" value="Unassembled WGS sequence"/>
</dbReference>
<evidence type="ECO:0000313" key="4">
    <source>
        <dbReference type="Proteomes" id="UP000054018"/>
    </source>
</evidence>
<evidence type="ECO:0000256" key="2">
    <source>
        <dbReference type="SAM" id="Phobius"/>
    </source>
</evidence>
<feature type="transmembrane region" description="Helical" evidence="2">
    <location>
        <begin position="52"/>
        <end position="75"/>
    </location>
</feature>
<dbReference type="EMBL" id="KN833807">
    <property type="protein sequence ID" value="KIK18342.1"/>
    <property type="molecule type" value="Genomic_DNA"/>
</dbReference>
<sequence length="294" mass="31546">MVCLTHCNKGTASVNPVLRLMGAYILASVTDFLSGIFLIYRCWMIWTRIPVVIVFPFVVALGGFACTASAARLEFTDAIDAASALNIAGYTLSACANIIVTSLIIYRIQRTPHKLLGFSESNRRRATHSAVGFLIESGVLYFPTQLAYVILFAVKSYGSFIAGAVVVQVYGIATALIVIRVALGISLEHTHNTVIPTDIGLLARHSVLSGPSTRWHPDGLEAVTDMGSGGAMKEPMFTSDYSGLPTTATAPRNNLQGYSPAFETSPTLSSNAQQPYYGPRYPSHPSGKPIPEIA</sequence>
<reference evidence="3 4" key="1">
    <citation type="submission" date="2014-04" db="EMBL/GenBank/DDBJ databases">
        <authorList>
            <consortium name="DOE Joint Genome Institute"/>
            <person name="Kuo A."/>
            <person name="Kohler A."/>
            <person name="Costa M.D."/>
            <person name="Nagy L.G."/>
            <person name="Floudas D."/>
            <person name="Copeland A."/>
            <person name="Barry K.W."/>
            <person name="Cichocki N."/>
            <person name="Veneault-Fourrey C."/>
            <person name="LaButti K."/>
            <person name="Lindquist E.A."/>
            <person name="Lipzen A."/>
            <person name="Lundell T."/>
            <person name="Morin E."/>
            <person name="Murat C."/>
            <person name="Sun H."/>
            <person name="Tunlid A."/>
            <person name="Henrissat B."/>
            <person name="Grigoriev I.V."/>
            <person name="Hibbett D.S."/>
            <person name="Martin F."/>
            <person name="Nordberg H.P."/>
            <person name="Cantor M.N."/>
            <person name="Hua S.X."/>
        </authorList>
    </citation>
    <scope>NUCLEOTIDE SEQUENCE [LARGE SCALE GENOMIC DNA]</scope>
    <source>
        <strain evidence="3 4">441</strain>
    </source>
</reference>